<dbReference type="GO" id="GO:0016616">
    <property type="term" value="F:oxidoreductase activity, acting on the CH-OH group of donors, NAD or NADP as acceptor"/>
    <property type="evidence" value="ECO:0007669"/>
    <property type="project" value="TreeGrafter"/>
</dbReference>
<dbReference type="PANTHER" id="PTHR42760">
    <property type="entry name" value="SHORT-CHAIN DEHYDROGENASES/REDUCTASES FAMILY MEMBER"/>
    <property type="match status" value="1"/>
</dbReference>
<gene>
    <name evidence="4" type="ORF">H2204_014306</name>
</gene>
<comment type="similarity">
    <text evidence="1 3">Belongs to the short-chain dehydrogenases/reductases (SDR) family.</text>
</comment>
<dbReference type="SUPFAM" id="SSF51735">
    <property type="entry name" value="NAD(P)-binding Rossmann-fold domains"/>
    <property type="match status" value="1"/>
</dbReference>
<dbReference type="Pfam" id="PF00106">
    <property type="entry name" value="adh_short"/>
    <property type="match status" value="1"/>
</dbReference>
<evidence type="ECO:0000256" key="2">
    <source>
        <dbReference type="ARBA" id="ARBA00023002"/>
    </source>
</evidence>
<proteinExistence type="inferred from homology"/>
<evidence type="ECO:0000256" key="1">
    <source>
        <dbReference type="ARBA" id="ARBA00006484"/>
    </source>
</evidence>
<protein>
    <recommendedName>
        <fullName evidence="6">NAD(P)-binding protein</fullName>
    </recommendedName>
</protein>
<evidence type="ECO:0000256" key="3">
    <source>
        <dbReference type="RuleBase" id="RU000363"/>
    </source>
</evidence>
<keyword evidence="5" id="KW-1185">Reference proteome</keyword>
<dbReference type="CDD" id="cd05233">
    <property type="entry name" value="SDR_c"/>
    <property type="match status" value="1"/>
</dbReference>
<evidence type="ECO:0000313" key="4">
    <source>
        <dbReference type="EMBL" id="KAJ9614907.1"/>
    </source>
</evidence>
<dbReference type="InterPro" id="IPR002347">
    <property type="entry name" value="SDR_fam"/>
</dbReference>
<dbReference type="PRINTS" id="PR00081">
    <property type="entry name" value="GDHRDH"/>
</dbReference>
<evidence type="ECO:0008006" key="6">
    <source>
        <dbReference type="Google" id="ProtNLM"/>
    </source>
</evidence>
<name>A0AA38XKZ2_9EURO</name>
<reference evidence="4" key="1">
    <citation type="submission" date="2022-10" db="EMBL/GenBank/DDBJ databases">
        <title>Culturing micro-colonial fungi from biological soil crusts in the Mojave desert and describing Neophaeococcomyces mojavensis, and introducing the new genera and species Taxawa tesnikishii.</title>
        <authorList>
            <person name="Kurbessoian T."/>
            <person name="Stajich J.E."/>
        </authorList>
    </citation>
    <scope>NUCLEOTIDE SEQUENCE</scope>
    <source>
        <strain evidence="4">TK_35</strain>
    </source>
</reference>
<evidence type="ECO:0000313" key="5">
    <source>
        <dbReference type="Proteomes" id="UP001172681"/>
    </source>
</evidence>
<dbReference type="Gene3D" id="3.40.50.720">
    <property type="entry name" value="NAD(P)-binding Rossmann-like Domain"/>
    <property type="match status" value="1"/>
</dbReference>
<dbReference type="PANTHER" id="PTHR42760:SF37">
    <property type="entry name" value="CLAVALDEHYDE DEHYDROGENASE"/>
    <property type="match status" value="1"/>
</dbReference>
<dbReference type="InterPro" id="IPR036291">
    <property type="entry name" value="NAD(P)-bd_dom_sf"/>
</dbReference>
<dbReference type="Proteomes" id="UP001172681">
    <property type="component" value="Unassembled WGS sequence"/>
</dbReference>
<dbReference type="AlphaFoldDB" id="A0AA38XKZ2"/>
<sequence>MSSYPPIVPQNAADYTKTIWSDTYPYIDSAAKSNHSGRSVFITGGNRGIGLSIAKSFARAGASCIGLGAIDGFDNVKQVLEEAARQAGRQTTPKILLMNLDVTSSDSVQQAVDQTSRNFGGLDILVNNAGFMTPALPVIESDEDLWWRTFEVNLKGIYLVSKSFLPLMMSTTGGLKTMVNINSVASHNLRINASAYGTSKWAVLKFTEFLLVEVAREGLLAYSVHPGGIMTQLAEAMPQETHACELLMNTGLRPPVADKSFFIRPYR</sequence>
<organism evidence="4 5">
    <name type="scientific">Knufia peltigerae</name>
    <dbReference type="NCBI Taxonomy" id="1002370"/>
    <lineage>
        <taxon>Eukaryota</taxon>
        <taxon>Fungi</taxon>
        <taxon>Dikarya</taxon>
        <taxon>Ascomycota</taxon>
        <taxon>Pezizomycotina</taxon>
        <taxon>Eurotiomycetes</taxon>
        <taxon>Chaetothyriomycetidae</taxon>
        <taxon>Chaetothyriales</taxon>
        <taxon>Trichomeriaceae</taxon>
        <taxon>Knufia</taxon>
    </lineage>
</organism>
<comment type="caution">
    <text evidence="4">The sequence shown here is derived from an EMBL/GenBank/DDBJ whole genome shotgun (WGS) entry which is preliminary data.</text>
</comment>
<keyword evidence="2" id="KW-0560">Oxidoreductase</keyword>
<accession>A0AA38XKZ2</accession>
<dbReference type="EMBL" id="JAPDRN010000180">
    <property type="protein sequence ID" value="KAJ9614907.1"/>
    <property type="molecule type" value="Genomic_DNA"/>
</dbReference>
<dbReference type="PRINTS" id="PR00080">
    <property type="entry name" value="SDRFAMILY"/>
</dbReference>